<dbReference type="RefSeq" id="WP_110438755.1">
    <property type="nucleotide sequence ID" value="NZ_CP046393.1"/>
</dbReference>
<evidence type="ECO:0000259" key="1">
    <source>
        <dbReference type="Pfam" id="PF12248"/>
    </source>
</evidence>
<accession>A0A318MWI8</accession>
<keyword evidence="3" id="KW-1185">Reference proteome</keyword>
<comment type="caution">
    <text evidence="2">The sequence shown here is derived from an EMBL/GenBank/DDBJ whole genome shotgun (WGS) entry which is preliminary data.</text>
</comment>
<evidence type="ECO:0000313" key="2">
    <source>
        <dbReference type="EMBL" id="PXZ00613.1"/>
    </source>
</evidence>
<name>A0A318MWI8_9PROT</name>
<dbReference type="InterPro" id="IPR022041">
    <property type="entry name" value="Methyltransf_FA"/>
</dbReference>
<dbReference type="Proteomes" id="UP000247565">
    <property type="component" value="Unassembled WGS sequence"/>
</dbReference>
<sequence length="417" mass="49498">MSKNILITFAGRQDRMENLNQYIRYALNNNLLDEWHIWDFTRNKTDKEYIRNSYGPIAYMQDNAGYQFYKDLPKNSKLTIPLRISNDFHIAFIEKNQDKFTEVVIGGWGNSGSEIRRIDSKYLYDNNRDDTEKIFKIEFFTLLNAYCDNILTISRGSDNDINISINGYEFPTFNLLNRDDIPKLYLQGGFGAWLEFCYVNDKIKQFIGNPNESYPYYHAYRYYASRIDLFKDDVFLKCDDDIVYIELEKLKEFIDFRRRNDEYFLLSANVVNNGVCAYFQKENLSIPDEVGEFELPPNGFKGSLWENGEKAEKLHSYFIKNRGKPLPLTSKIVEWDKRLSINFISWKGRDLRFMMLPFQCDDEQILTSNTPQYLNRKTALFSDFTVSHLSFYSQESHMNTELLINEYVKLRKEKYNI</sequence>
<dbReference type="AlphaFoldDB" id="A0A318MWI8"/>
<organism evidence="2 3">
    <name type="scientific">Commensalibacter melissae</name>
    <dbReference type="NCBI Taxonomy" id="2070537"/>
    <lineage>
        <taxon>Bacteria</taxon>
        <taxon>Pseudomonadati</taxon>
        <taxon>Pseudomonadota</taxon>
        <taxon>Alphaproteobacteria</taxon>
        <taxon>Acetobacterales</taxon>
        <taxon>Acetobacteraceae</taxon>
    </lineage>
</organism>
<reference evidence="2 3" key="1">
    <citation type="submission" date="2018-05" db="EMBL/GenBank/DDBJ databases">
        <title>Reference genomes for bee gut microbiota database.</title>
        <authorList>
            <person name="Ellegaard K.M."/>
        </authorList>
    </citation>
    <scope>NUCLEOTIDE SEQUENCE [LARGE SCALE GENOMIC DNA]</scope>
    <source>
        <strain evidence="2 3">ESL0284</strain>
    </source>
</reference>
<evidence type="ECO:0000313" key="3">
    <source>
        <dbReference type="Proteomes" id="UP000247565"/>
    </source>
</evidence>
<dbReference type="EMBL" id="QGLT01000002">
    <property type="protein sequence ID" value="PXZ00613.1"/>
    <property type="molecule type" value="Genomic_DNA"/>
</dbReference>
<feature type="domain" description="Farnesoic acid O-methyl transferase" evidence="1">
    <location>
        <begin position="63"/>
        <end position="159"/>
    </location>
</feature>
<proteinExistence type="predicted"/>
<dbReference type="OrthoDB" id="8274941at2"/>
<dbReference type="Pfam" id="PF12248">
    <property type="entry name" value="Methyltransf_FA"/>
    <property type="match status" value="1"/>
</dbReference>
<gene>
    <name evidence="2" type="ORF">DK869_04205</name>
</gene>
<protein>
    <recommendedName>
        <fullName evidence="1">Farnesoic acid O-methyl transferase domain-containing protein</fullName>
    </recommendedName>
</protein>